<feature type="domain" description="Pyrroloquinoline quinone-dependent pyranose dehydrogenase beta-propeller" evidence="1">
    <location>
        <begin position="69"/>
        <end position="287"/>
    </location>
</feature>
<proteinExistence type="predicted"/>
<dbReference type="InterPro" id="IPR011041">
    <property type="entry name" value="Quinoprot_gluc/sorb_DH_b-prop"/>
</dbReference>
<keyword evidence="3" id="KW-1185">Reference proteome</keyword>
<dbReference type="InterPro" id="IPR054539">
    <property type="entry name" value="Beta-prop_PDH"/>
</dbReference>
<dbReference type="RefSeq" id="WP_184475065.1">
    <property type="nucleotide sequence ID" value="NZ_JACHOV010000005.1"/>
</dbReference>
<organism evidence="2 3">
    <name type="scientific">Rhizorhapis suberifaciens</name>
    <name type="common">corky root of lettuce</name>
    <dbReference type="NCBI Taxonomy" id="13656"/>
    <lineage>
        <taxon>Bacteria</taxon>
        <taxon>Pseudomonadati</taxon>
        <taxon>Pseudomonadota</taxon>
        <taxon>Alphaproteobacteria</taxon>
        <taxon>Sphingomonadales</taxon>
        <taxon>Sphingomonadaceae</taxon>
        <taxon>Rhizorhapis</taxon>
    </lineage>
</organism>
<dbReference type="PANTHER" id="PTHR19328:SF55">
    <property type="entry name" value="BLR6566 PROTEIN"/>
    <property type="match status" value="1"/>
</dbReference>
<evidence type="ECO:0000259" key="1">
    <source>
        <dbReference type="Pfam" id="PF22807"/>
    </source>
</evidence>
<dbReference type="InterPro" id="IPR011042">
    <property type="entry name" value="6-blade_b-propeller_TolB-like"/>
</dbReference>
<protein>
    <submittedName>
        <fullName evidence="2">Glucose/arabinose dehydrogenase</fullName>
    </submittedName>
</protein>
<dbReference type="Gene3D" id="2.120.10.30">
    <property type="entry name" value="TolB, C-terminal domain"/>
    <property type="match status" value="1"/>
</dbReference>
<comment type="caution">
    <text evidence="2">The sequence shown here is derived from an EMBL/GenBank/DDBJ whole genome shotgun (WGS) entry which is preliminary data.</text>
</comment>
<dbReference type="Proteomes" id="UP000575068">
    <property type="component" value="Unassembled WGS sequence"/>
</dbReference>
<name>A0A840HTB8_9SPHN</name>
<accession>A0A840HTB8</accession>
<evidence type="ECO:0000313" key="2">
    <source>
        <dbReference type="EMBL" id="MBB4641255.1"/>
    </source>
</evidence>
<evidence type="ECO:0000313" key="3">
    <source>
        <dbReference type="Proteomes" id="UP000575068"/>
    </source>
</evidence>
<reference evidence="2 3" key="1">
    <citation type="submission" date="2020-08" db="EMBL/GenBank/DDBJ databases">
        <title>Genomic Encyclopedia of Type Strains, Phase IV (KMG-IV): sequencing the most valuable type-strain genomes for metagenomic binning, comparative biology and taxonomic classification.</title>
        <authorList>
            <person name="Goeker M."/>
        </authorList>
    </citation>
    <scope>NUCLEOTIDE SEQUENCE [LARGE SCALE GENOMIC DNA]</scope>
    <source>
        <strain evidence="2 3">DSM 7465</strain>
    </source>
</reference>
<dbReference type="PANTHER" id="PTHR19328">
    <property type="entry name" value="HEDGEHOG-INTERACTING PROTEIN"/>
    <property type="match status" value="1"/>
</dbReference>
<dbReference type="Pfam" id="PF22807">
    <property type="entry name" value="TrAA12"/>
    <property type="match status" value="2"/>
</dbReference>
<feature type="domain" description="Pyrroloquinoline quinone-dependent pyranose dehydrogenase beta-propeller" evidence="1">
    <location>
        <begin position="331"/>
        <end position="438"/>
    </location>
</feature>
<gene>
    <name evidence="2" type="ORF">HNQ99_001560</name>
</gene>
<dbReference type="SUPFAM" id="SSF50952">
    <property type="entry name" value="Soluble quinoprotein glucose dehydrogenase"/>
    <property type="match status" value="1"/>
</dbReference>
<sequence length="447" mass="48975">MLKHIFLFILLCLALAAGAIFYLSRGDTARLSVAQLSGREPRITAPRREMIPTINIPDMRVWKADEKPVAAAGLTVERLAEGLSHPRSMLRLPNGDILVAETASPPRKVGGIKGIVMRFLMGKAGAEVPSPNRITLLRDKDGDGKPEERHILLKGLNSPYGMALVNGTLWVANSDALMAFPYKEGDIQITDRGRRVLNLPKQQPNFHWTRSLLASPDGSRLYIGVGSASNIGEYGLDKEDNRASILEMNTKTGSYRIFASGLRNPVGMAWKPNSDELWAVVNERDMLGSDLVPDYLTRVEFGGFYGWPWNYWGGYEDKRVQPERPDLREYTHRPDYGLGAHTAPLGLTFATGAKLGDGFSSGAFIALHGSWNRKPLAGFKVVFVKFDENGKPLGLPIDVLTGFLSGEEVRGRPVDVTIDGRGALLVSDDAGGIIWRVSRPVEAGASK</sequence>
<dbReference type="EMBL" id="JACHOV010000005">
    <property type="protein sequence ID" value="MBB4641255.1"/>
    <property type="molecule type" value="Genomic_DNA"/>
</dbReference>
<dbReference type="AlphaFoldDB" id="A0A840HTB8"/>